<reference evidence="2 3" key="1">
    <citation type="journal article" date="2014" name="Science">
        <title>Plant genetics. Early allopolyploid evolution in the post-Neolithic Brassica napus oilseed genome.</title>
        <authorList>
            <person name="Chalhoub B."/>
            <person name="Denoeud F."/>
            <person name="Liu S."/>
            <person name="Parkin I.A."/>
            <person name="Tang H."/>
            <person name="Wang X."/>
            <person name="Chiquet J."/>
            <person name="Belcram H."/>
            <person name="Tong C."/>
            <person name="Samans B."/>
            <person name="Correa M."/>
            <person name="Da Silva C."/>
            <person name="Just J."/>
            <person name="Falentin C."/>
            <person name="Koh C.S."/>
            <person name="Le Clainche I."/>
            <person name="Bernard M."/>
            <person name="Bento P."/>
            <person name="Noel B."/>
            <person name="Labadie K."/>
            <person name="Alberti A."/>
            <person name="Charles M."/>
            <person name="Arnaud D."/>
            <person name="Guo H."/>
            <person name="Daviaud C."/>
            <person name="Alamery S."/>
            <person name="Jabbari K."/>
            <person name="Zhao M."/>
            <person name="Edger P.P."/>
            <person name="Chelaifa H."/>
            <person name="Tack D."/>
            <person name="Lassalle G."/>
            <person name="Mestiri I."/>
            <person name="Schnel N."/>
            <person name="Le Paslier M.C."/>
            <person name="Fan G."/>
            <person name="Renault V."/>
            <person name="Bayer P.E."/>
            <person name="Golicz A.A."/>
            <person name="Manoli S."/>
            <person name="Lee T.H."/>
            <person name="Thi V.H."/>
            <person name="Chalabi S."/>
            <person name="Hu Q."/>
            <person name="Fan C."/>
            <person name="Tollenaere R."/>
            <person name="Lu Y."/>
            <person name="Battail C."/>
            <person name="Shen J."/>
            <person name="Sidebottom C.H."/>
            <person name="Wang X."/>
            <person name="Canaguier A."/>
            <person name="Chauveau A."/>
            <person name="Berard A."/>
            <person name="Deniot G."/>
            <person name="Guan M."/>
            <person name="Liu Z."/>
            <person name="Sun F."/>
            <person name="Lim Y.P."/>
            <person name="Lyons E."/>
            <person name="Town C.D."/>
            <person name="Bancroft I."/>
            <person name="Wang X."/>
            <person name="Meng J."/>
            <person name="Ma J."/>
            <person name="Pires J.C."/>
            <person name="King G.J."/>
            <person name="Brunel D."/>
            <person name="Delourme R."/>
            <person name="Renard M."/>
            <person name="Aury J.M."/>
            <person name="Adams K.L."/>
            <person name="Batley J."/>
            <person name="Snowdon R.J."/>
            <person name="Tost J."/>
            <person name="Edwards D."/>
            <person name="Zhou Y."/>
            <person name="Hua W."/>
            <person name="Sharpe A.G."/>
            <person name="Paterson A.H."/>
            <person name="Guan C."/>
            <person name="Wincker P."/>
        </authorList>
    </citation>
    <scope>NUCLEOTIDE SEQUENCE [LARGE SCALE GENOMIC DNA]</scope>
    <source>
        <strain evidence="3">cv. Darmor-bzh</strain>
    </source>
</reference>
<keyword evidence="3" id="KW-1185">Reference proteome</keyword>
<name>A0A078GHX6_BRANA</name>
<dbReference type="GO" id="GO:0008199">
    <property type="term" value="F:ferric iron binding"/>
    <property type="evidence" value="ECO:0000318"/>
    <property type="project" value="GO_Central"/>
</dbReference>
<evidence type="ECO:0000313" key="3">
    <source>
        <dbReference type="Proteomes" id="UP000028999"/>
    </source>
</evidence>
<protein>
    <submittedName>
        <fullName evidence="1">(rape) hypothetical protein</fullName>
    </submittedName>
    <submittedName>
        <fullName evidence="2">BnaC02g40270D protein</fullName>
    </submittedName>
</protein>
<accession>A0A078GHX6</accession>
<reference evidence="1" key="3">
    <citation type="submission" date="2021-01" db="EMBL/GenBank/DDBJ databases">
        <authorList>
            <consortium name="Genoscope - CEA"/>
            <person name="William W."/>
        </authorList>
    </citation>
    <scope>NUCLEOTIDE SEQUENCE</scope>
</reference>
<dbReference type="Proteomes" id="UP001295469">
    <property type="component" value="Chromosome C02"/>
</dbReference>
<dbReference type="STRING" id="3708.A0A078GHX6"/>
<proteinExistence type="predicted"/>
<dbReference type="EMBL" id="HG994366">
    <property type="protein sequence ID" value="CAF1920962.1"/>
    <property type="molecule type" value="Genomic_DNA"/>
</dbReference>
<dbReference type="OMA" id="PRTQVWK"/>
<evidence type="ECO:0000313" key="1">
    <source>
        <dbReference type="EMBL" id="CAF1920962.1"/>
    </source>
</evidence>
<organism evidence="2 3">
    <name type="scientific">Brassica napus</name>
    <name type="common">Rape</name>
    <dbReference type="NCBI Taxonomy" id="3708"/>
    <lineage>
        <taxon>Eukaryota</taxon>
        <taxon>Viridiplantae</taxon>
        <taxon>Streptophyta</taxon>
        <taxon>Embryophyta</taxon>
        <taxon>Tracheophyta</taxon>
        <taxon>Spermatophyta</taxon>
        <taxon>Magnoliopsida</taxon>
        <taxon>eudicotyledons</taxon>
        <taxon>Gunneridae</taxon>
        <taxon>Pentapetalae</taxon>
        <taxon>rosids</taxon>
        <taxon>malvids</taxon>
        <taxon>Brassicales</taxon>
        <taxon>Brassicaceae</taxon>
        <taxon>Brassiceae</taxon>
        <taxon>Brassica</taxon>
    </lineage>
</organism>
<dbReference type="AlphaFoldDB" id="A0A078GHX6"/>
<dbReference type="Proteomes" id="UP000028999">
    <property type="component" value="Unassembled WGS sequence"/>
</dbReference>
<dbReference type="PaxDb" id="3708-A0A078GHX6"/>
<gene>
    <name evidence="2" type="primary">BnaC02g40270D</name>
    <name evidence="1" type="ORF">DARMORV10_C02P58910.1</name>
    <name evidence="2" type="ORF">GSBRNA2T00028784001</name>
</gene>
<dbReference type="EMBL" id="LK032167">
    <property type="protein sequence ID" value="CDY24981.1"/>
    <property type="molecule type" value="Genomic_DNA"/>
</dbReference>
<evidence type="ECO:0000313" key="2">
    <source>
        <dbReference type="EMBL" id="CDY24981.1"/>
    </source>
</evidence>
<dbReference type="Gramene" id="CDY24981">
    <property type="protein sequence ID" value="CDY24981"/>
    <property type="gene ID" value="GSBRNA2T00028784001"/>
</dbReference>
<sequence>MQAKGRSSEITYIHGFEQVFPRTQVWKKEITRDVDGVSAEKRGGRVQLEPMVIPQSEFDYADTGDVLMLSMPWSWLYHWRNWSMRSSYTFSSSKMGS</sequence>
<dbReference type="GO" id="GO:0005737">
    <property type="term" value="C:cytoplasm"/>
    <property type="evidence" value="ECO:0000318"/>
    <property type="project" value="GO_Central"/>
</dbReference>
<dbReference type="GO" id="GO:0008198">
    <property type="term" value="F:ferrous iron binding"/>
    <property type="evidence" value="ECO:0000318"/>
    <property type="project" value="GO_Central"/>
</dbReference>
<reference evidence="2" key="2">
    <citation type="submission" date="2014-06" db="EMBL/GenBank/DDBJ databases">
        <authorList>
            <person name="Genoscope - CEA"/>
        </authorList>
    </citation>
    <scope>NUCLEOTIDE SEQUENCE</scope>
</reference>